<proteinExistence type="predicted"/>
<evidence type="ECO:0000313" key="1">
    <source>
        <dbReference type="EMBL" id="RWX52440.1"/>
    </source>
</evidence>
<dbReference type="EMBL" id="MTKS01000012">
    <property type="protein sequence ID" value="RWX52440.1"/>
    <property type="molecule type" value="Genomic_DNA"/>
</dbReference>
<sequence length="115" mass="12667">MKIRAIIVLFIFFTLSIAAIGVAAEILIPRSVAGDKGRYFLLEKEKNGNIVKALHKRIGVDSVGYTRTETNCATMQMREIGYSEESPAAIKGNPTKWFDLVPGSSKSDLANFVCR</sequence>
<dbReference type="Proteomes" id="UP000288892">
    <property type="component" value="Unassembled WGS sequence"/>
</dbReference>
<evidence type="ECO:0000313" key="2">
    <source>
        <dbReference type="Proteomes" id="UP000288892"/>
    </source>
</evidence>
<organism evidence="1 2">
    <name type="scientific">Candidatus Electrothrix marina</name>
    <dbReference type="NCBI Taxonomy" id="1859130"/>
    <lineage>
        <taxon>Bacteria</taxon>
        <taxon>Pseudomonadati</taxon>
        <taxon>Thermodesulfobacteriota</taxon>
        <taxon>Desulfobulbia</taxon>
        <taxon>Desulfobulbales</taxon>
        <taxon>Desulfobulbaceae</taxon>
        <taxon>Candidatus Electrothrix</taxon>
    </lineage>
</organism>
<name>A0A444JH66_9BACT</name>
<dbReference type="AlphaFoldDB" id="A0A444JH66"/>
<comment type="caution">
    <text evidence="1">The sequence shown here is derived from an EMBL/GenBank/DDBJ whole genome shotgun (WGS) entry which is preliminary data.</text>
</comment>
<gene>
    <name evidence="1" type="ORF">VU01_101210</name>
</gene>
<protein>
    <submittedName>
        <fullName evidence="1">Uncharacterized protein</fullName>
    </submittedName>
</protein>
<accession>A0A444JH66</accession>
<keyword evidence="2" id="KW-1185">Reference proteome</keyword>
<reference evidence="1 2" key="1">
    <citation type="submission" date="2017-01" db="EMBL/GenBank/DDBJ databases">
        <title>The cable genome- insights into the physiology and evolution of filamentous bacteria capable of sulfide oxidation via long distance electron transfer.</title>
        <authorList>
            <person name="Schreiber L."/>
            <person name="Bjerg J.T."/>
            <person name="Boggild A."/>
            <person name="Van De Vossenberg J."/>
            <person name="Meysman F."/>
            <person name="Nielsen L.P."/>
            <person name="Schramm A."/>
            <person name="Kjeldsen K.U."/>
        </authorList>
    </citation>
    <scope>NUCLEOTIDE SEQUENCE [LARGE SCALE GENOMIC DNA]</scope>
    <source>
        <strain evidence="1">A5</strain>
    </source>
</reference>